<protein>
    <submittedName>
        <fullName evidence="2">Uncharacterized protein</fullName>
    </submittedName>
</protein>
<keyword evidence="1" id="KW-1185">Reference proteome</keyword>
<accession>A0A915HHX3</accession>
<reference evidence="2" key="1">
    <citation type="submission" date="2022-11" db="UniProtKB">
        <authorList>
            <consortium name="WormBaseParasite"/>
        </authorList>
    </citation>
    <scope>IDENTIFICATION</scope>
</reference>
<organism evidence="1 2">
    <name type="scientific">Romanomermis culicivorax</name>
    <name type="common">Nematode worm</name>
    <dbReference type="NCBI Taxonomy" id="13658"/>
    <lineage>
        <taxon>Eukaryota</taxon>
        <taxon>Metazoa</taxon>
        <taxon>Ecdysozoa</taxon>
        <taxon>Nematoda</taxon>
        <taxon>Enoplea</taxon>
        <taxon>Dorylaimia</taxon>
        <taxon>Mermithida</taxon>
        <taxon>Mermithoidea</taxon>
        <taxon>Mermithidae</taxon>
        <taxon>Romanomermis</taxon>
    </lineage>
</organism>
<name>A0A915HHX3_ROMCU</name>
<evidence type="ECO:0000313" key="1">
    <source>
        <dbReference type="Proteomes" id="UP000887565"/>
    </source>
</evidence>
<proteinExistence type="predicted"/>
<dbReference type="WBParaSite" id="nRc.2.0.1.t01200-RA">
    <property type="protein sequence ID" value="nRc.2.0.1.t01200-RA"/>
    <property type="gene ID" value="nRc.2.0.1.g01200"/>
</dbReference>
<evidence type="ECO:0000313" key="2">
    <source>
        <dbReference type="WBParaSite" id="nRc.2.0.1.t01200-RA"/>
    </source>
</evidence>
<dbReference type="AlphaFoldDB" id="A0A915HHX3"/>
<dbReference type="Proteomes" id="UP000887565">
    <property type="component" value="Unplaced"/>
</dbReference>
<sequence length="76" mass="8679">MPDFAEIDDPQRTAAEFGLLSLKDGKPTISGLSITTVKRNEMVMINSRYRILLEKCINVPQKNMKDRQPPFDNVKN</sequence>